<dbReference type="AlphaFoldDB" id="A0A4Y2BPS5"/>
<reference evidence="1 2" key="1">
    <citation type="journal article" date="2019" name="Sci. Rep.">
        <title>Orb-weaving spider Araneus ventricosus genome elucidates the spidroin gene catalogue.</title>
        <authorList>
            <person name="Kono N."/>
            <person name="Nakamura H."/>
            <person name="Ohtoshi R."/>
            <person name="Moran D.A.P."/>
            <person name="Shinohara A."/>
            <person name="Yoshida Y."/>
            <person name="Fujiwara M."/>
            <person name="Mori M."/>
            <person name="Tomita M."/>
            <person name="Arakawa K."/>
        </authorList>
    </citation>
    <scope>NUCLEOTIDE SEQUENCE [LARGE SCALE GENOMIC DNA]</scope>
</reference>
<proteinExistence type="predicted"/>
<dbReference type="EMBL" id="BGPR01000092">
    <property type="protein sequence ID" value="GBL93194.1"/>
    <property type="molecule type" value="Genomic_DNA"/>
</dbReference>
<protein>
    <recommendedName>
        <fullName evidence="3">Reverse transcriptase domain-containing protein</fullName>
    </recommendedName>
</protein>
<gene>
    <name evidence="1" type="ORF">AVEN_42648_1</name>
</gene>
<accession>A0A4Y2BPS5</accession>
<evidence type="ECO:0000313" key="1">
    <source>
        <dbReference type="EMBL" id="GBL93194.1"/>
    </source>
</evidence>
<evidence type="ECO:0008006" key="3">
    <source>
        <dbReference type="Google" id="ProtNLM"/>
    </source>
</evidence>
<sequence>MAASGRSRVGGCDVTCIRSILTCAIPVWANTAATNFSIIQVLENKTIRMIVQACWYFRNVDSRNALKIPSLKEFIIKLSEKFYNNINQIDNITTINIPSYDSSLEINRKRPKTILHK</sequence>
<dbReference type="Proteomes" id="UP000499080">
    <property type="component" value="Unassembled WGS sequence"/>
</dbReference>
<name>A0A4Y2BPS5_ARAVE</name>
<organism evidence="1 2">
    <name type="scientific">Araneus ventricosus</name>
    <name type="common">Orbweaver spider</name>
    <name type="synonym">Epeira ventricosa</name>
    <dbReference type="NCBI Taxonomy" id="182803"/>
    <lineage>
        <taxon>Eukaryota</taxon>
        <taxon>Metazoa</taxon>
        <taxon>Ecdysozoa</taxon>
        <taxon>Arthropoda</taxon>
        <taxon>Chelicerata</taxon>
        <taxon>Arachnida</taxon>
        <taxon>Araneae</taxon>
        <taxon>Araneomorphae</taxon>
        <taxon>Entelegynae</taxon>
        <taxon>Araneoidea</taxon>
        <taxon>Araneidae</taxon>
        <taxon>Araneus</taxon>
    </lineage>
</organism>
<comment type="caution">
    <text evidence="1">The sequence shown here is derived from an EMBL/GenBank/DDBJ whole genome shotgun (WGS) entry which is preliminary data.</text>
</comment>
<keyword evidence="2" id="KW-1185">Reference proteome</keyword>
<evidence type="ECO:0000313" key="2">
    <source>
        <dbReference type="Proteomes" id="UP000499080"/>
    </source>
</evidence>